<keyword evidence="4" id="KW-1185">Reference proteome</keyword>
<comment type="caution">
    <text evidence="3">The sequence shown here is derived from an EMBL/GenBank/DDBJ whole genome shotgun (WGS) entry which is preliminary data.</text>
</comment>
<keyword evidence="1" id="KW-0732">Signal</keyword>
<organism evidence="3 4">
    <name type="scientific">Glaciecola siphonariae</name>
    <dbReference type="NCBI Taxonomy" id="521012"/>
    <lineage>
        <taxon>Bacteria</taxon>
        <taxon>Pseudomonadati</taxon>
        <taxon>Pseudomonadota</taxon>
        <taxon>Gammaproteobacteria</taxon>
        <taxon>Alteromonadales</taxon>
        <taxon>Alteromonadaceae</taxon>
        <taxon>Glaciecola</taxon>
    </lineage>
</organism>
<evidence type="ECO:0000313" key="3">
    <source>
        <dbReference type="EMBL" id="MFC4701396.1"/>
    </source>
</evidence>
<name>A0ABV9LXV9_9ALTE</name>
<evidence type="ECO:0000313" key="4">
    <source>
        <dbReference type="Proteomes" id="UP001595897"/>
    </source>
</evidence>
<accession>A0ABV9LXV9</accession>
<dbReference type="RefSeq" id="WP_382409841.1">
    <property type="nucleotide sequence ID" value="NZ_JBHSGU010000009.1"/>
</dbReference>
<evidence type="ECO:0000259" key="2">
    <source>
        <dbReference type="Pfam" id="PF13349"/>
    </source>
</evidence>
<dbReference type="Pfam" id="PF13349">
    <property type="entry name" value="DUF4097"/>
    <property type="match status" value="1"/>
</dbReference>
<sequence>MFTLSHKINSLAICFALLILLLSGEALASQKVDETLEADLDSLIQIEHVSGSAKIIGWENAQVKVEGTLGDDTEEFIFERNGKSIEIRVEIKQKSSWGGWNSGSVDGDKLVIYVPKQSRVEYDTTNADVELENIEGGSDIEVVNGDIDAKGLSGRVQLESVNGDINAKAINGDVRVETVNGDIELEQVSGRTLKASSVNGGLQAVSSAEELYAETVNGDIEFTLQEISAVDAQTVNGSIELSMSLQSGAVVKAGSVGGSITLHLPKQTEAKFDIEAHAGGSIRNRLTADKPNKAEYGPRSWLSFNKGSPDATVDITTVHGTVVLTAQ</sequence>
<proteinExistence type="predicted"/>
<dbReference type="Proteomes" id="UP001595897">
    <property type="component" value="Unassembled WGS sequence"/>
</dbReference>
<evidence type="ECO:0000256" key="1">
    <source>
        <dbReference type="SAM" id="SignalP"/>
    </source>
</evidence>
<protein>
    <submittedName>
        <fullName evidence="3">DUF4097 domain-containing protein</fullName>
    </submittedName>
</protein>
<feature type="signal peptide" evidence="1">
    <location>
        <begin position="1"/>
        <end position="28"/>
    </location>
</feature>
<feature type="domain" description="DUF4097" evidence="2">
    <location>
        <begin position="47"/>
        <end position="324"/>
    </location>
</feature>
<dbReference type="InterPro" id="IPR025164">
    <property type="entry name" value="Toastrack_DUF4097"/>
</dbReference>
<reference evidence="4" key="1">
    <citation type="journal article" date="2019" name="Int. J. Syst. Evol. Microbiol.">
        <title>The Global Catalogue of Microorganisms (GCM) 10K type strain sequencing project: providing services to taxonomists for standard genome sequencing and annotation.</title>
        <authorList>
            <consortium name="The Broad Institute Genomics Platform"/>
            <consortium name="The Broad Institute Genome Sequencing Center for Infectious Disease"/>
            <person name="Wu L."/>
            <person name="Ma J."/>
        </authorList>
    </citation>
    <scope>NUCLEOTIDE SEQUENCE [LARGE SCALE GENOMIC DNA]</scope>
    <source>
        <strain evidence="4">KACC 12507</strain>
    </source>
</reference>
<gene>
    <name evidence="3" type="ORF">ACFO4O_14600</name>
</gene>
<dbReference type="EMBL" id="JBHSGU010000009">
    <property type="protein sequence ID" value="MFC4701396.1"/>
    <property type="molecule type" value="Genomic_DNA"/>
</dbReference>
<feature type="chain" id="PRO_5046831635" evidence="1">
    <location>
        <begin position="29"/>
        <end position="327"/>
    </location>
</feature>